<dbReference type="EMBL" id="LXQA010299988">
    <property type="protein sequence ID" value="MCI42083.1"/>
    <property type="molecule type" value="Genomic_DNA"/>
</dbReference>
<dbReference type="Proteomes" id="UP000265520">
    <property type="component" value="Unassembled WGS sequence"/>
</dbReference>
<sequence>MVTRAPSMSGKCIRSCAKADSGRWAADYGSRCFLIVGAMFL</sequence>
<feature type="non-terminal residue" evidence="1">
    <location>
        <position position="41"/>
    </location>
</feature>
<evidence type="ECO:0000313" key="1">
    <source>
        <dbReference type="EMBL" id="MCI42083.1"/>
    </source>
</evidence>
<comment type="caution">
    <text evidence="1">The sequence shown here is derived from an EMBL/GenBank/DDBJ whole genome shotgun (WGS) entry which is preliminary data.</text>
</comment>
<reference evidence="1 2" key="1">
    <citation type="journal article" date="2018" name="Front. Plant Sci.">
        <title>Red Clover (Trifolium pratense) and Zigzag Clover (T. medium) - A Picture of Genomic Similarities and Differences.</title>
        <authorList>
            <person name="Dluhosova J."/>
            <person name="Istvanek J."/>
            <person name="Nedelnik J."/>
            <person name="Repkova J."/>
        </authorList>
    </citation>
    <scope>NUCLEOTIDE SEQUENCE [LARGE SCALE GENOMIC DNA]</scope>
    <source>
        <strain evidence="2">cv. 10/8</strain>
        <tissue evidence="1">Leaf</tissue>
    </source>
</reference>
<evidence type="ECO:0000313" key="2">
    <source>
        <dbReference type="Proteomes" id="UP000265520"/>
    </source>
</evidence>
<accession>A0A392RZN1</accession>
<keyword evidence="2" id="KW-1185">Reference proteome</keyword>
<proteinExistence type="predicted"/>
<organism evidence="1 2">
    <name type="scientific">Trifolium medium</name>
    <dbReference type="NCBI Taxonomy" id="97028"/>
    <lineage>
        <taxon>Eukaryota</taxon>
        <taxon>Viridiplantae</taxon>
        <taxon>Streptophyta</taxon>
        <taxon>Embryophyta</taxon>
        <taxon>Tracheophyta</taxon>
        <taxon>Spermatophyta</taxon>
        <taxon>Magnoliopsida</taxon>
        <taxon>eudicotyledons</taxon>
        <taxon>Gunneridae</taxon>
        <taxon>Pentapetalae</taxon>
        <taxon>rosids</taxon>
        <taxon>fabids</taxon>
        <taxon>Fabales</taxon>
        <taxon>Fabaceae</taxon>
        <taxon>Papilionoideae</taxon>
        <taxon>50 kb inversion clade</taxon>
        <taxon>NPAAA clade</taxon>
        <taxon>Hologalegina</taxon>
        <taxon>IRL clade</taxon>
        <taxon>Trifolieae</taxon>
        <taxon>Trifolium</taxon>
    </lineage>
</organism>
<dbReference type="AlphaFoldDB" id="A0A392RZN1"/>
<protein>
    <submittedName>
        <fullName evidence="1">Uncharacterized protein</fullName>
    </submittedName>
</protein>
<name>A0A392RZN1_9FABA</name>